<reference evidence="2 3" key="1">
    <citation type="journal article" date="2018" name="Aquat. Microb. Ecol.">
        <title>Gammaproteobacterial methanotrophs dominate.</title>
        <authorList>
            <person name="Rissanen A.J."/>
            <person name="Saarenheimo J."/>
            <person name="Tiirola M."/>
            <person name="Peura S."/>
            <person name="Aalto S.L."/>
            <person name="Karvinen A."/>
            <person name="Nykanen H."/>
        </authorList>
    </citation>
    <scope>NUCLEOTIDE SEQUENCE [LARGE SCALE GENOMIC DNA]</scope>
    <source>
        <strain evidence="2">AMbin10</strain>
    </source>
</reference>
<dbReference type="EMBL" id="QJPH01000597">
    <property type="protein sequence ID" value="PZN68705.1"/>
    <property type="molecule type" value="Genomic_DNA"/>
</dbReference>
<feature type="signal peptide" evidence="1">
    <location>
        <begin position="1"/>
        <end position="17"/>
    </location>
</feature>
<protein>
    <recommendedName>
        <fullName evidence="4">DUF2780 domain-containing protein</fullName>
    </recommendedName>
</protein>
<accession>A0A2W4Q851</accession>
<dbReference type="Pfam" id="PF11075">
    <property type="entry name" value="DUF2780"/>
    <property type="match status" value="1"/>
</dbReference>
<name>A0A2W4Q851_9GAMM</name>
<keyword evidence="1" id="KW-0732">Signal</keyword>
<evidence type="ECO:0000256" key="1">
    <source>
        <dbReference type="SAM" id="SignalP"/>
    </source>
</evidence>
<evidence type="ECO:0000313" key="3">
    <source>
        <dbReference type="Proteomes" id="UP000249396"/>
    </source>
</evidence>
<sequence length="207" mass="19765">MKAFSILAAVAMTLAWSGCSTLPQGMAQTGGLGLPSTGSMAGQIPTSGSLAGQAPMTSAAVGAASKSVTPAAGLGLNLTDTLVQQLGVTPAQATGGAGSLFSTARQGMSPADFAQVSKAVPGMDQYLAAAPSQAAPSLGTAGLMGAAGSALGGSGSALGTAASLAGSFQSLGLNSGMVSQFIPIVLQYVNTTGGSSTMGLLQSALLH</sequence>
<evidence type="ECO:0000313" key="2">
    <source>
        <dbReference type="EMBL" id="PZN68705.1"/>
    </source>
</evidence>
<evidence type="ECO:0008006" key="4">
    <source>
        <dbReference type="Google" id="ProtNLM"/>
    </source>
</evidence>
<dbReference type="PROSITE" id="PS51257">
    <property type="entry name" value="PROKAR_LIPOPROTEIN"/>
    <property type="match status" value="1"/>
</dbReference>
<dbReference type="InterPro" id="IPR021302">
    <property type="entry name" value="DUF2780_VcgC/VcgE"/>
</dbReference>
<comment type="caution">
    <text evidence="2">The sequence shown here is derived from an EMBL/GenBank/DDBJ whole genome shotgun (WGS) entry which is preliminary data.</text>
</comment>
<dbReference type="Proteomes" id="UP000249396">
    <property type="component" value="Unassembled WGS sequence"/>
</dbReference>
<feature type="chain" id="PRO_5015981153" description="DUF2780 domain-containing protein" evidence="1">
    <location>
        <begin position="18"/>
        <end position="207"/>
    </location>
</feature>
<gene>
    <name evidence="2" type="ORF">DM484_31100</name>
</gene>
<proteinExistence type="predicted"/>
<dbReference type="AlphaFoldDB" id="A0A2W4Q851"/>
<organism evidence="2 3">
    <name type="scientific">Candidatus Methylumidiphilus alinenensis</name>
    <dbReference type="NCBI Taxonomy" id="2202197"/>
    <lineage>
        <taxon>Bacteria</taxon>
        <taxon>Pseudomonadati</taxon>
        <taxon>Pseudomonadota</taxon>
        <taxon>Gammaproteobacteria</taxon>
        <taxon>Methylococcales</taxon>
        <taxon>Candidatus Methylumidiphilus</taxon>
    </lineage>
</organism>